<organism evidence="2 3">
    <name type="scientific">Sutcliffiella horikoshii</name>
    <dbReference type="NCBI Taxonomy" id="79883"/>
    <lineage>
        <taxon>Bacteria</taxon>
        <taxon>Bacillati</taxon>
        <taxon>Bacillota</taxon>
        <taxon>Bacilli</taxon>
        <taxon>Bacillales</taxon>
        <taxon>Bacillaceae</taxon>
        <taxon>Sutcliffiella</taxon>
    </lineage>
</organism>
<dbReference type="EMBL" id="VTEV01000003">
    <property type="protein sequence ID" value="TYS68829.1"/>
    <property type="molecule type" value="Genomic_DNA"/>
</dbReference>
<reference evidence="2 3" key="1">
    <citation type="submission" date="2019-08" db="EMBL/GenBank/DDBJ databases">
        <title>Bacillus genomes from the desert of Cuatro Cienegas, Coahuila.</title>
        <authorList>
            <person name="Olmedo-Alvarez G."/>
        </authorList>
    </citation>
    <scope>NUCLEOTIDE SEQUENCE [LARGE SCALE GENOMIC DNA]</scope>
    <source>
        <strain evidence="2 3">CH28_1T</strain>
    </source>
</reference>
<dbReference type="RefSeq" id="WP_148987682.1">
    <property type="nucleotide sequence ID" value="NZ_VTEV01000003.1"/>
</dbReference>
<dbReference type="AlphaFoldDB" id="A0A5D4T0R5"/>
<sequence>MVNTYEVRSNLKQLIEERGISANKLAAELNERRSTLNDLIANNNMNNRHIPARLIAKLCIFFDVSPSVLFSIVEVNEETGEEVIVIAKINDTNK</sequence>
<evidence type="ECO:0000259" key="1">
    <source>
        <dbReference type="PROSITE" id="PS50943"/>
    </source>
</evidence>
<dbReference type="SUPFAM" id="SSF47413">
    <property type="entry name" value="lambda repressor-like DNA-binding domains"/>
    <property type="match status" value="1"/>
</dbReference>
<feature type="domain" description="HTH cro/C1-type" evidence="1">
    <location>
        <begin position="11"/>
        <end position="69"/>
    </location>
</feature>
<comment type="caution">
    <text evidence="2">The sequence shown here is derived from an EMBL/GenBank/DDBJ whole genome shotgun (WGS) entry which is preliminary data.</text>
</comment>
<dbReference type="Pfam" id="PF13443">
    <property type="entry name" value="HTH_26"/>
    <property type="match status" value="1"/>
</dbReference>
<dbReference type="Gene3D" id="1.10.260.40">
    <property type="entry name" value="lambda repressor-like DNA-binding domains"/>
    <property type="match status" value="1"/>
</dbReference>
<dbReference type="GO" id="GO:0003677">
    <property type="term" value="F:DNA binding"/>
    <property type="evidence" value="ECO:0007669"/>
    <property type="project" value="InterPro"/>
</dbReference>
<protein>
    <submittedName>
        <fullName evidence="2">Helix-turn-helix transcriptional regulator</fullName>
    </submittedName>
</protein>
<dbReference type="InterPro" id="IPR001387">
    <property type="entry name" value="Cro/C1-type_HTH"/>
</dbReference>
<dbReference type="PROSITE" id="PS50943">
    <property type="entry name" value="HTH_CROC1"/>
    <property type="match status" value="1"/>
</dbReference>
<evidence type="ECO:0000313" key="2">
    <source>
        <dbReference type="EMBL" id="TYS68829.1"/>
    </source>
</evidence>
<dbReference type="InterPro" id="IPR010982">
    <property type="entry name" value="Lambda_DNA-bd_dom_sf"/>
</dbReference>
<dbReference type="CDD" id="cd00093">
    <property type="entry name" value="HTH_XRE"/>
    <property type="match status" value="1"/>
</dbReference>
<accession>A0A5D4T0R5</accession>
<name>A0A5D4T0R5_9BACI</name>
<proteinExistence type="predicted"/>
<evidence type="ECO:0000313" key="3">
    <source>
        <dbReference type="Proteomes" id="UP000322524"/>
    </source>
</evidence>
<gene>
    <name evidence="2" type="ORF">FZC76_07780</name>
</gene>
<dbReference type="SMART" id="SM00530">
    <property type="entry name" value="HTH_XRE"/>
    <property type="match status" value="1"/>
</dbReference>
<dbReference type="OrthoDB" id="2456072at2"/>
<dbReference type="Proteomes" id="UP000322524">
    <property type="component" value="Unassembled WGS sequence"/>
</dbReference>